<name>T1KFH4_TETUR</name>
<dbReference type="EMBL" id="CAEY01000036">
    <property type="status" value="NOT_ANNOTATED_CDS"/>
    <property type="molecule type" value="Genomic_DNA"/>
</dbReference>
<proteinExistence type="predicted"/>
<sequence length="24" mass="2774">MLINKVVYHPLTTKPIIIILIIKV</sequence>
<dbReference type="EnsemblMetazoa" id="tetur10g03130.1">
    <property type="protein sequence ID" value="tetur10g03130.1"/>
    <property type="gene ID" value="tetur10g03130"/>
</dbReference>
<evidence type="ECO:0000313" key="2">
    <source>
        <dbReference type="Proteomes" id="UP000015104"/>
    </source>
</evidence>
<dbReference type="HOGENOM" id="CLU_3421542_0_0_1"/>
<organism evidence="1 2">
    <name type="scientific">Tetranychus urticae</name>
    <name type="common">Two-spotted spider mite</name>
    <dbReference type="NCBI Taxonomy" id="32264"/>
    <lineage>
        <taxon>Eukaryota</taxon>
        <taxon>Metazoa</taxon>
        <taxon>Ecdysozoa</taxon>
        <taxon>Arthropoda</taxon>
        <taxon>Chelicerata</taxon>
        <taxon>Arachnida</taxon>
        <taxon>Acari</taxon>
        <taxon>Acariformes</taxon>
        <taxon>Trombidiformes</taxon>
        <taxon>Prostigmata</taxon>
        <taxon>Eleutherengona</taxon>
        <taxon>Raphignathae</taxon>
        <taxon>Tetranychoidea</taxon>
        <taxon>Tetranychidae</taxon>
        <taxon>Tetranychus</taxon>
    </lineage>
</organism>
<dbReference type="AlphaFoldDB" id="T1KFH4"/>
<reference evidence="1" key="2">
    <citation type="submission" date="2015-06" db="UniProtKB">
        <authorList>
            <consortium name="EnsemblMetazoa"/>
        </authorList>
    </citation>
    <scope>IDENTIFICATION</scope>
</reference>
<dbReference type="Proteomes" id="UP000015104">
    <property type="component" value="Unassembled WGS sequence"/>
</dbReference>
<keyword evidence="2" id="KW-1185">Reference proteome</keyword>
<protein>
    <submittedName>
        <fullName evidence="1">Uncharacterized protein</fullName>
    </submittedName>
</protein>
<reference evidence="2" key="1">
    <citation type="submission" date="2011-08" db="EMBL/GenBank/DDBJ databases">
        <authorList>
            <person name="Rombauts S."/>
        </authorList>
    </citation>
    <scope>NUCLEOTIDE SEQUENCE</scope>
    <source>
        <strain evidence="2">London</strain>
    </source>
</reference>
<accession>T1KFH4</accession>
<evidence type="ECO:0000313" key="1">
    <source>
        <dbReference type="EnsemblMetazoa" id="tetur10g03130.1"/>
    </source>
</evidence>